<feature type="transmembrane region" description="Helical" evidence="2">
    <location>
        <begin position="572"/>
        <end position="597"/>
    </location>
</feature>
<dbReference type="Pfam" id="PF25496">
    <property type="entry name" value="URGCP"/>
    <property type="match status" value="1"/>
</dbReference>
<evidence type="ECO:0000256" key="2">
    <source>
        <dbReference type="SAM" id="Phobius"/>
    </source>
</evidence>
<sequence length="2316" mass="264951">MKSFAVFLFMWHLQFSFGTYFEGCESPQYLQFRRSGIIHCSFYANISAVFWYSSTNIIFNDPIVTLIDSVKGGQGYKSGEFDVTSNGSLIIPDVNTNHGKNFSVATFTSLDDEPSVYVVVVVITGVQSGECDSPQYLEYGGTGIINCRFQTNFYGVFWYNSTDTVFNEPILTYTQSVKGGRAYESGEFDVFPNGSLILREVRLDHEHSYTVAKFTSADEDPTLFAVVVIVIVKSLFEGPVIDKCENNDSICFIQLDGSSEVGCTVYGARPAVSLKLLTLTSYGDRNISFEINLASSNITFTSRVVTSEDFAHSPVLSLLVCKAEFVPGVLQRDESLVLVQNNYRSLSSVPAVVKYAQRDSALELDCTTNEISFLVWKRSLLLNNSYQNLVFATFIEHHVITKNENHFELRENGSLILRHIDLPHEGFYACIYGDGITDGMAKYEVITYVQPFPVHPVVKGCNHQRNCVLEVHRSGILTCSVNGIRPVVKLEWKVSNETHSRSISFFNHTSSVITTSGETFNITLTSSYSVGFVKQMTIECGVSGPDGDIFPVKSGVKLLFLPDLTKQTEYSAFSTIIFAIVTSILFAAVFLLAMVCLRKAYRHHTKTRRQCKARSIKEELSMHQSNPMLQDHKKAYCHHTKTRRQCEASSIEEELSMHQSNSMLQDDVEERDFELPSEPEYSEGEVENVETQTWEEFLEKVGLKDKYPSKLKLRTFLQLGTNDPKSYVYIFWQKLHSLDYRAGILQELVLEDYSMRDFIFCLLHCSDNFLRQDILEKMSACQLAVPIVLQGTTNSKPTFLLWALRRIMKKWKGESDSFAVEEPIVSYPVLNVSVLRIGDVRISKSQLMNTMLSCSQGYSSHTFFLHRGKDFAVPIFSPGSIECVWFLPVWGSKNQIFKEVTAFFNLRGDCTKYPQQTKFVCKAAHLTIALIATSNHNLHKKCISLIRRNSKSTLFISVSDGESRGTASKKVHRPKHKDGCIFANAVQMDILSQVICEEIVNICNIDNSAKTCLESFTTICGEQIRIDEDEEYCKIAKDDVREIFGHEITDDSLDVLNFKENSFPLQSVWKDLVDIDKASLQIEADVQESFEHQIESKRVRKREKRKLQLEKKLSLTMETYLKIMKRAKSNPPLLQYIFGFMQEKIYHMVNENTKNDLNDAAKLEKEIFQIRGHKMAKGNVYDITDKSDERCNSEVGNDSSYRVKVDKCRELYRNCLAKNLGAEHFLRELGQLYEAFVDLQGEVPPPTEALDTSIVTLLPSLAAQLVTEMQSFEIMDGDTGCVPLTWVTSVLDILRKELNNPKVLVLSVIGVQSSGKSTLLNSMFGVSFPVRAGRCTRGLFFQLLKLSDELSEELGFNYLVVVDSEGIRSIEHDSQRFDNELVTLALSISNVTIFNIAGENIGPDMTGILQIAAHALMRMKEVDLACHCRIVQQRVSDLTASDRNKASTKKIKDTLDEATRFAAEEEGLEGRYQQFSDVVDLQVDDDVQYVPCLWSGGMAPPNHLYSELVSKFKANLFEEIKKGIISPDLTLSTFTERVRDVWEAIKGEDFIFNFHDSVKAVDFNKLCLDYNEWIARMRHCVQAEINRVLFLVHSDTNKECLYPDLKTLKDMIEIEIKKQQRKLTKCVEDYITKHPRKITMLRYKQEFLHDVSVVLRETESYSLDKITDEYEIAKIGLNLPRFQNKSRQLLTLETKVEAKKVTGNMGILTNYNFDAIWQTMIGKLKKEHNITHVTMTHSSLKNICEKLLLKITRDMAVGSEIQALLSLEGGITNHVSLNDCSKYISGKHVKSWLRHETSSQLEMKGSITVENDRQPNERETTHVLVEEMSPLFKVVMIPYLQSDCAVPNTRGTFQKFSASNARKGENIPNVQEKECMEEKRQQAIMYLQNILRNNLCLLLAQSKAFDANIFQLMLRKTLKELSTKDDNYNFKLPYSLIAKGLLFFCGQSLNIFCKFGDNEIEHYLDFRRSVFERCFHCFLNHEDQDHVAVDFILYYTEKILRDKIATFREKIRNNVDYRQYTERVHVPWDLLYFLNTDLPTRRMFDHIIFNFSLQQIIDLYVERKKQECNEKISADVVKLTVCYINDLINNIGNLQSDATNWKDWCQSLGKYLECSFIPSAGDIFQVTDVSTVARMFQSQLDFTKYLEVYAGCEDFDYSSFKNAAGLSYVCNEVCPMCGAWCDNILESHTVHRSSLHRPRGLNGEKYIHKTNSKHHFQSNYGEFDRYVLEDCYISIRSETATFHYKGQTLLCKDFKDLFPNWDIHPVKNAEEGKLYWQRYFATYSEGVASYLPRSWNSITHNDALQSLIRAKFAFLN</sequence>
<dbReference type="EMBL" id="JAIZAY010000021">
    <property type="protein sequence ID" value="KAJ8021890.1"/>
    <property type="molecule type" value="Genomic_DNA"/>
</dbReference>
<dbReference type="SUPFAM" id="SSF48726">
    <property type="entry name" value="Immunoglobulin"/>
    <property type="match status" value="1"/>
</dbReference>
<keyword evidence="2" id="KW-1133">Transmembrane helix</keyword>
<evidence type="ECO:0000313" key="5">
    <source>
        <dbReference type="EMBL" id="KAJ8021890.1"/>
    </source>
</evidence>
<dbReference type="Gene3D" id="2.60.40.10">
    <property type="entry name" value="Immunoglobulins"/>
    <property type="match status" value="1"/>
</dbReference>
<dbReference type="Pfam" id="PF25974">
    <property type="entry name" value="URGCP_9th"/>
    <property type="match status" value="1"/>
</dbReference>
<dbReference type="PANTHER" id="PTHR14819:SF25">
    <property type="entry name" value="CHROMOSOME UNDETERMINED SCAFFOLD_52, WHOLE GENOME SHOTGUN SEQUENCE"/>
    <property type="match status" value="1"/>
</dbReference>
<dbReference type="Proteomes" id="UP001152320">
    <property type="component" value="Chromosome 21"/>
</dbReference>
<feature type="transmembrane region" description="Helical" evidence="2">
    <location>
        <begin position="871"/>
        <end position="891"/>
    </location>
</feature>
<keyword evidence="3" id="KW-0732">Signal</keyword>
<dbReference type="InterPro" id="IPR052986">
    <property type="entry name" value="VLIG_GTPase"/>
</dbReference>
<dbReference type="InterPro" id="IPR013783">
    <property type="entry name" value="Ig-like_fold"/>
</dbReference>
<dbReference type="InterPro" id="IPR027417">
    <property type="entry name" value="P-loop_NTPase"/>
</dbReference>
<dbReference type="OrthoDB" id="1597724at2759"/>
<dbReference type="GO" id="GO:0005525">
    <property type="term" value="F:GTP binding"/>
    <property type="evidence" value="ECO:0007669"/>
    <property type="project" value="InterPro"/>
</dbReference>
<evidence type="ECO:0000259" key="4">
    <source>
        <dbReference type="PROSITE" id="PS51717"/>
    </source>
</evidence>
<accession>A0A9Q1BCT1</accession>
<name>A0A9Q1BCT1_HOLLE</name>
<feature type="domain" description="VLIG-type G" evidence="4">
    <location>
        <begin position="1300"/>
        <end position="1539"/>
    </location>
</feature>
<dbReference type="PROSITE" id="PS51717">
    <property type="entry name" value="G_VLIG"/>
    <property type="match status" value="1"/>
</dbReference>
<evidence type="ECO:0000313" key="6">
    <source>
        <dbReference type="Proteomes" id="UP001152320"/>
    </source>
</evidence>
<dbReference type="InterPro" id="IPR036179">
    <property type="entry name" value="Ig-like_dom_sf"/>
</dbReference>
<dbReference type="SUPFAM" id="SSF52540">
    <property type="entry name" value="P-loop containing nucleoside triphosphate hydrolases"/>
    <property type="match status" value="1"/>
</dbReference>
<dbReference type="InterPro" id="IPR057365">
    <property type="entry name" value="URGCP"/>
</dbReference>
<feature type="signal peptide" evidence="3">
    <location>
        <begin position="1"/>
        <end position="18"/>
    </location>
</feature>
<organism evidence="5 6">
    <name type="scientific">Holothuria leucospilota</name>
    <name type="common">Black long sea cucumber</name>
    <name type="synonym">Mertensiothuria leucospilota</name>
    <dbReference type="NCBI Taxonomy" id="206669"/>
    <lineage>
        <taxon>Eukaryota</taxon>
        <taxon>Metazoa</taxon>
        <taxon>Echinodermata</taxon>
        <taxon>Eleutherozoa</taxon>
        <taxon>Echinozoa</taxon>
        <taxon>Holothuroidea</taxon>
        <taxon>Aspidochirotacea</taxon>
        <taxon>Aspidochirotida</taxon>
        <taxon>Holothuriidae</taxon>
        <taxon>Holothuria</taxon>
    </lineage>
</organism>
<protein>
    <submittedName>
        <fullName evidence="5">Interferon-induced very large GTPase 1</fullName>
    </submittedName>
</protein>
<dbReference type="PANTHER" id="PTHR14819">
    <property type="entry name" value="GTP-BINDING"/>
    <property type="match status" value="1"/>
</dbReference>
<evidence type="ECO:0000256" key="1">
    <source>
        <dbReference type="ARBA" id="ARBA00006828"/>
    </source>
</evidence>
<dbReference type="Pfam" id="PF25683">
    <property type="entry name" value="URGCP_GTPase"/>
    <property type="match status" value="1"/>
</dbReference>
<proteinExistence type="inferred from homology"/>
<dbReference type="InterPro" id="IPR030383">
    <property type="entry name" value="G_VLIG_dom"/>
</dbReference>
<gene>
    <name evidence="5" type="ORF">HOLleu_39219</name>
</gene>
<reference evidence="5" key="1">
    <citation type="submission" date="2021-10" db="EMBL/GenBank/DDBJ databases">
        <title>Tropical sea cucumber genome reveals ecological adaptation and Cuvierian tubules defense mechanism.</title>
        <authorList>
            <person name="Chen T."/>
        </authorList>
    </citation>
    <scope>NUCLEOTIDE SEQUENCE</scope>
    <source>
        <strain evidence="5">Nanhai2018</strain>
        <tissue evidence="5">Muscle</tissue>
    </source>
</reference>
<dbReference type="Gene3D" id="3.40.50.300">
    <property type="entry name" value="P-loop containing nucleotide triphosphate hydrolases"/>
    <property type="match status" value="1"/>
</dbReference>
<keyword evidence="2" id="KW-0472">Membrane</keyword>
<comment type="similarity">
    <text evidence="1">Belongs to the TRAFAC class dynamin-like GTPase superfamily. Very large inducible GTPase (VLIG) family.</text>
</comment>
<dbReference type="InterPro" id="IPR058641">
    <property type="entry name" value="GVIN1_dom"/>
</dbReference>
<comment type="caution">
    <text evidence="5">The sequence shown here is derived from an EMBL/GenBank/DDBJ whole genome shotgun (WGS) entry which is preliminary data.</text>
</comment>
<keyword evidence="6" id="KW-1185">Reference proteome</keyword>
<keyword evidence="2" id="KW-0812">Transmembrane</keyword>
<feature type="chain" id="PRO_5040429451" evidence="3">
    <location>
        <begin position="19"/>
        <end position="2316"/>
    </location>
</feature>
<evidence type="ECO:0000256" key="3">
    <source>
        <dbReference type="SAM" id="SignalP"/>
    </source>
</evidence>